<evidence type="ECO:0000256" key="4">
    <source>
        <dbReference type="ARBA" id="ARBA00023125"/>
    </source>
</evidence>
<dbReference type="PANTHER" id="PTHR36206">
    <property type="entry name" value="ASPERCRYPTIN BIOSYNTHESIS CLUSTER-SPECIFIC TRANSCRIPTION REGULATOR ATNN-RELATED"/>
    <property type="match status" value="1"/>
</dbReference>
<keyword evidence="10" id="KW-1185">Reference proteome</keyword>
<dbReference type="SUPFAM" id="SSF57701">
    <property type="entry name" value="Zn2/Cys6 DNA-binding domain"/>
    <property type="match status" value="1"/>
</dbReference>
<keyword evidence="4" id="KW-0238">DNA-binding</keyword>
<name>A0AAJ0F6S1_9PEZI</name>
<keyword evidence="2" id="KW-0862">Zinc</keyword>
<proteinExistence type="predicted"/>
<dbReference type="InterPro" id="IPR001138">
    <property type="entry name" value="Zn2Cys6_DnaBD"/>
</dbReference>
<dbReference type="GO" id="GO:0003677">
    <property type="term" value="F:DNA binding"/>
    <property type="evidence" value="ECO:0007669"/>
    <property type="project" value="UniProtKB-KW"/>
</dbReference>
<comment type="caution">
    <text evidence="9">The sequence shown here is derived from an EMBL/GenBank/DDBJ whole genome shotgun (WGS) entry which is preliminary data.</text>
</comment>
<evidence type="ECO:0000256" key="3">
    <source>
        <dbReference type="ARBA" id="ARBA00023015"/>
    </source>
</evidence>
<feature type="region of interest" description="Disordered" evidence="7">
    <location>
        <begin position="1"/>
        <end position="24"/>
    </location>
</feature>
<gene>
    <name evidence="9" type="ORF">QBC47DRAFT_418189</name>
</gene>
<dbReference type="EMBL" id="MU839847">
    <property type="protein sequence ID" value="KAK1750435.1"/>
    <property type="molecule type" value="Genomic_DNA"/>
</dbReference>
<keyword evidence="3" id="KW-0805">Transcription regulation</keyword>
<dbReference type="Pfam" id="PF00172">
    <property type="entry name" value="Zn_clus"/>
    <property type="match status" value="1"/>
</dbReference>
<dbReference type="PANTHER" id="PTHR36206:SF12">
    <property type="entry name" value="ASPERCRYPTIN BIOSYNTHESIS CLUSTER-SPECIFIC TRANSCRIPTION REGULATOR ATNN-RELATED"/>
    <property type="match status" value="1"/>
</dbReference>
<dbReference type="PROSITE" id="PS50048">
    <property type="entry name" value="ZN2_CY6_FUNGAL_2"/>
    <property type="match status" value="1"/>
</dbReference>
<evidence type="ECO:0000256" key="2">
    <source>
        <dbReference type="ARBA" id="ARBA00022833"/>
    </source>
</evidence>
<reference evidence="9" key="1">
    <citation type="submission" date="2023-06" db="EMBL/GenBank/DDBJ databases">
        <title>Genome-scale phylogeny and comparative genomics of the fungal order Sordariales.</title>
        <authorList>
            <consortium name="Lawrence Berkeley National Laboratory"/>
            <person name="Hensen N."/>
            <person name="Bonometti L."/>
            <person name="Westerberg I."/>
            <person name="Brannstrom I.O."/>
            <person name="Guillou S."/>
            <person name="Cros-Aarteil S."/>
            <person name="Calhoun S."/>
            <person name="Haridas S."/>
            <person name="Kuo A."/>
            <person name="Mondo S."/>
            <person name="Pangilinan J."/>
            <person name="Riley R."/>
            <person name="Labutti K."/>
            <person name="Andreopoulos B."/>
            <person name="Lipzen A."/>
            <person name="Chen C."/>
            <person name="Yanf M."/>
            <person name="Daum C."/>
            <person name="Ng V."/>
            <person name="Clum A."/>
            <person name="Steindorff A."/>
            <person name="Ohm R."/>
            <person name="Martin F."/>
            <person name="Silar P."/>
            <person name="Natvig D."/>
            <person name="Lalanne C."/>
            <person name="Gautier V."/>
            <person name="Ament-Velasquez S.L."/>
            <person name="Kruys A."/>
            <person name="Hutchinson M.I."/>
            <person name="Powell A.J."/>
            <person name="Barry K."/>
            <person name="Miller A.N."/>
            <person name="Grigoriev I.V."/>
            <person name="Debuchy R."/>
            <person name="Gladieux P."/>
            <person name="Thoren M.H."/>
            <person name="Johannesson H."/>
        </authorList>
    </citation>
    <scope>NUCLEOTIDE SEQUENCE</scope>
    <source>
        <strain evidence="9">PSN4</strain>
    </source>
</reference>
<dbReference type="Proteomes" id="UP001239445">
    <property type="component" value="Unassembled WGS sequence"/>
</dbReference>
<dbReference type="SMART" id="SM00066">
    <property type="entry name" value="GAL4"/>
    <property type="match status" value="1"/>
</dbReference>
<dbReference type="InterPro" id="IPR036864">
    <property type="entry name" value="Zn2-C6_fun-type_DNA-bd_sf"/>
</dbReference>
<accession>A0AAJ0F6S1</accession>
<keyword evidence="6" id="KW-0539">Nucleus</keyword>
<dbReference type="GO" id="GO:0000981">
    <property type="term" value="F:DNA-binding transcription factor activity, RNA polymerase II-specific"/>
    <property type="evidence" value="ECO:0007669"/>
    <property type="project" value="InterPro"/>
</dbReference>
<dbReference type="AlphaFoldDB" id="A0AAJ0F6S1"/>
<feature type="region of interest" description="Disordered" evidence="7">
    <location>
        <begin position="226"/>
        <end position="258"/>
    </location>
</feature>
<feature type="compositionally biased region" description="Low complexity" evidence="7">
    <location>
        <begin position="228"/>
        <end position="249"/>
    </location>
</feature>
<evidence type="ECO:0000259" key="8">
    <source>
        <dbReference type="PROSITE" id="PS50048"/>
    </source>
</evidence>
<dbReference type="PROSITE" id="PS00463">
    <property type="entry name" value="ZN2_CY6_FUNGAL_1"/>
    <property type="match status" value="1"/>
</dbReference>
<feature type="domain" description="Zn(2)-C6 fungal-type" evidence="8">
    <location>
        <begin position="34"/>
        <end position="62"/>
    </location>
</feature>
<sequence>MAPETPTSDSDKSTKATTGTAKRPLRFHSKVRTGCLTCKSRKVKCDETKPRCHRCTRSGRPCGGYPAPEARSSPETAGSPLLGVIQTTSGLFGSTAEKRSFQFFQQHASKSLGGPFHLAFWGREVMQAALHDPPIRHLVVALGAAYEDFESSGTAAGTGSELALQQANRAIHLMTTSLTQDSSAETTHRLLTASILFIQLASMRGHMAEATQHIRSAVKVLLDHERATSSNSNNNTSSQQQTVSSSSSSPTPPPYPVPLAHLRSILTSTYGQLRAMINDTARDVNPAQQNDMLWTAELSPAPTLFTSPADAHVFVERLFYNVLAFSQDSELRPASESPERLGKIVARHRALCVAWEGGRDALEGLAGLVAGDEEGERAVLLLRAYLVLVAVRLRLDVMRPQRREEAYDSLEDCLVEMLELCRRVVDGERGEGSRALCRSGLGCVMLLHTIVARCRNSRVRRRALSLLQTCARREGLWDSTLAARVAAQTLEMEEQALQGGDGCEDLRIREVKMEWYGEKGAFLRFVTVGDWKNGGDGIRKSFHW</sequence>
<keyword evidence="5" id="KW-0804">Transcription</keyword>
<dbReference type="Gene3D" id="4.10.240.10">
    <property type="entry name" value="Zn(2)-C6 fungal-type DNA-binding domain"/>
    <property type="match status" value="1"/>
</dbReference>
<dbReference type="GO" id="GO:0008270">
    <property type="term" value="F:zinc ion binding"/>
    <property type="evidence" value="ECO:0007669"/>
    <property type="project" value="InterPro"/>
</dbReference>
<dbReference type="InterPro" id="IPR052360">
    <property type="entry name" value="Transcr_Regulatory_Proteins"/>
</dbReference>
<evidence type="ECO:0000256" key="5">
    <source>
        <dbReference type="ARBA" id="ARBA00023163"/>
    </source>
</evidence>
<evidence type="ECO:0000313" key="9">
    <source>
        <dbReference type="EMBL" id="KAK1750435.1"/>
    </source>
</evidence>
<evidence type="ECO:0000256" key="6">
    <source>
        <dbReference type="ARBA" id="ARBA00023242"/>
    </source>
</evidence>
<keyword evidence="1" id="KW-0479">Metal-binding</keyword>
<dbReference type="CDD" id="cd00067">
    <property type="entry name" value="GAL4"/>
    <property type="match status" value="1"/>
</dbReference>
<evidence type="ECO:0000313" key="10">
    <source>
        <dbReference type="Proteomes" id="UP001239445"/>
    </source>
</evidence>
<organism evidence="9 10">
    <name type="scientific">Echria macrotheca</name>
    <dbReference type="NCBI Taxonomy" id="438768"/>
    <lineage>
        <taxon>Eukaryota</taxon>
        <taxon>Fungi</taxon>
        <taxon>Dikarya</taxon>
        <taxon>Ascomycota</taxon>
        <taxon>Pezizomycotina</taxon>
        <taxon>Sordariomycetes</taxon>
        <taxon>Sordariomycetidae</taxon>
        <taxon>Sordariales</taxon>
        <taxon>Schizotheciaceae</taxon>
        <taxon>Echria</taxon>
    </lineage>
</organism>
<protein>
    <recommendedName>
        <fullName evidence="8">Zn(2)-C6 fungal-type domain-containing protein</fullName>
    </recommendedName>
</protein>
<evidence type="ECO:0000256" key="7">
    <source>
        <dbReference type="SAM" id="MobiDB-lite"/>
    </source>
</evidence>
<evidence type="ECO:0000256" key="1">
    <source>
        <dbReference type="ARBA" id="ARBA00022723"/>
    </source>
</evidence>